<evidence type="ECO:0000256" key="7">
    <source>
        <dbReference type="ARBA" id="ARBA00023136"/>
    </source>
</evidence>
<dbReference type="Pfam" id="PF20662">
    <property type="entry name" value="COG4_C"/>
    <property type="match status" value="1"/>
</dbReference>
<dbReference type="Proteomes" id="UP001164286">
    <property type="component" value="Unassembled WGS sequence"/>
</dbReference>
<dbReference type="SMART" id="SM00762">
    <property type="entry name" value="Cog4"/>
    <property type="match status" value="1"/>
</dbReference>
<dbReference type="InterPro" id="IPR048680">
    <property type="entry name" value="COG4_N"/>
</dbReference>
<feature type="region of interest" description="Disordered" evidence="9">
    <location>
        <begin position="410"/>
        <end position="440"/>
    </location>
</feature>
<comment type="caution">
    <text evidence="11">The sequence shown here is derived from an EMBL/GenBank/DDBJ whole genome shotgun (WGS) entry which is preliminary data.</text>
</comment>
<dbReference type="GO" id="GO:0000139">
    <property type="term" value="C:Golgi membrane"/>
    <property type="evidence" value="ECO:0007669"/>
    <property type="project" value="UniProtKB-SubCell"/>
</dbReference>
<evidence type="ECO:0000256" key="2">
    <source>
        <dbReference type="ARBA" id="ARBA00009215"/>
    </source>
</evidence>
<evidence type="ECO:0000256" key="9">
    <source>
        <dbReference type="SAM" id="MobiDB-lite"/>
    </source>
</evidence>
<evidence type="ECO:0000259" key="10">
    <source>
        <dbReference type="SMART" id="SM00762"/>
    </source>
</evidence>
<evidence type="ECO:0000256" key="8">
    <source>
        <dbReference type="ARBA" id="ARBA00031340"/>
    </source>
</evidence>
<dbReference type="InterPro" id="IPR048682">
    <property type="entry name" value="COG4"/>
</dbReference>
<dbReference type="GO" id="GO:0015031">
    <property type="term" value="P:protein transport"/>
    <property type="evidence" value="ECO:0007669"/>
    <property type="project" value="UniProtKB-KW"/>
</dbReference>
<dbReference type="PANTHER" id="PTHR24016:SF0">
    <property type="entry name" value="CONSERVED OLIGOMERIC GOLGI COMPLEX SUBUNIT 4"/>
    <property type="match status" value="1"/>
</dbReference>
<dbReference type="PANTHER" id="PTHR24016">
    <property type="entry name" value="CONSERVED OLIGOMERIC GOLGI COMPLEX SUBUNIT 4"/>
    <property type="match status" value="1"/>
</dbReference>
<keyword evidence="12" id="KW-1185">Reference proteome</keyword>
<dbReference type="GeneID" id="77726271"/>
<evidence type="ECO:0000256" key="3">
    <source>
        <dbReference type="ARBA" id="ARBA00020975"/>
    </source>
</evidence>
<dbReference type="InterPro" id="IPR048684">
    <property type="entry name" value="COG4_C"/>
</dbReference>
<dbReference type="Gene3D" id="1.10.287.1060">
    <property type="entry name" value="ESAT-6-like"/>
    <property type="match status" value="1"/>
</dbReference>
<dbReference type="Pfam" id="PF08318">
    <property type="entry name" value="COG4_m"/>
    <property type="match status" value="1"/>
</dbReference>
<dbReference type="Gene3D" id="1.20.58.1970">
    <property type="match status" value="1"/>
</dbReference>
<dbReference type="AlphaFoldDB" id="A0AA38LUU3"/>
<organism evidence="11 12">
    <name type="scientific">Dioszegia hungarica</name>
    <dbReference type="NCBI Taxonomy" id="4972"/>
    <lineage>
        <taxon>Eukaryota</taxon>
        <taxon>Fungi</taxon>
        <taxon>Dikarya</taxon>
        <taxon>Basidiomycota</taxon>
        <taxon>Agaricomycotina</taxon>
        <taxon>Tremellomycetes</taxon>
        <taxon>Tremellales</taxon>
        <taxon>Bulleribasidiaceae</taxon>
        <taxon>Dioszegia</taxon>
    </lineage>
</organism>
<reference evidence="11" key="1">
    <citation type="journal article" date="2022" name="G3 (Bethesda)">
        <title>High quality genome of the basidiomycete yeast Dioszegia hungarica PDD-24b-2 isolated from cloud water.</title>
        <authorList>
            <person name="Jarrige D."/>
            <person name="Haridas S."/>
            <person name="Bleykasten-Grosshans C."/>
            <person name="Joly M."/>
            <person name="Nadalig T."/>
            <person name="Sancelme M."/>
            <person name="Vuilleumier S."/>
            <person name="Grigoriev I.V."/>
            <person name="Amato P."/>
            <person name="Bringel F."/>
        </authorList>
    </citation>
    <scope>NUCLEOTIDE SEQUENCE</scope>
    <source>
        <strain evidence="11">PDD-24b-2</strain>
    </source>
</reference>
<evidence type="ECO:0000256" key="1">
    <source>
        <dbReference type="ARBA" id="ARBA00004395"/>
    </source>
</evidence>
<comment type="subcellular location">
    <subcellularLocation>
        <location evidence="1">Golgi apparatus membrane</location>
        <topology evidence="1">Peripheral membrane protein</topology>
    </subcellularLocation>
</comment>
<sequence length="836" mass="92971">MSTVQATSPLAALPAQNELPDVRTLTTPEEISARLALIARRESDLTLALNALISDRSRIDSALSRLRIIGSHVSRLAVEVDGGGGPSSGIMPPFGASTRGLGLQDGEGEQGAEGLVERIRRVWETSERVGGKVRRLDTEIGRVKEAVDIVTEVMELKNALQTCSAAIEKEDWESAARACKRAMSIRADVIEGGYAGTVVPTPQQSLPPPQILDQLRDTLLHTFRTEFDAAAARRDQQAVSRFFRLWPGVDAEEEGLEAYGDFVVGLVKARNAAAGKPSSPMYYLTQLTSLLEAIAHIIDQHQPVVEKYYGVGRMRKVVRRLVEESDRVLRGLVEGWEEERRVGRLISETKQTKFPLLTTPSLLPPLYPSLAISTTTGPQLSVSAIANSASSHLGNISSATSLLQQYAQGGASGSKRLPAERASTPQQVAEEEPNGPDPKDVDKVLGELVALGGRWALFRRFVNGRLAVTQLLDESSQPIPSPSPKLAAGEVLEQSGSHKAIQNLLRVYYEPLELWFLRISIEKAHCLDSPDTSAEPIVSSLVDDTFYLIKLVLNRILSCGSVGTLRSMRQKLGEVIERDFNGIIKRRMEAVYAGQAVSEREKDKARDQRSAFVIYLNNLDVSADYMDRLILNAQDTITNVFLEEEMEDVKAELKSLGNTSSDFRSTARNGLEQLFNQLTRPKLRALLDECYRDTSYLLDDDDYAEAEELDIVRKRFQRAWEGLVDGYKGVLTDHNYQILFNLTVETLVRPWEKMVIGMEFTELGAIRYDRDIRGIANYLSTQTNFGGVREKFTRLQQIGTVLNMDQEEDPEEFYSNSGIPWRISKAEYNAVLQQRQ</sequence>
<gene>
    <name evidence="11" type="ORF">MKK02DRAFT_25663</name>
</gene>
<accession>A0AA38LUU3</accession>
<feature type="domain" description="COG4 transport protein middle alpha-helical bundle" evidence="10">
    <location>
        <begin position="212"/>
        <end position="589"/>
    </location>
</feature>
<proteinExistence type="inferred from homology"/>
<evidence type="ECO:0000313" key="12">
    <source>
        <dbReference type="Proteomes" id="UP001164286"/>
    </source>
</evidence>
<protein>
    <recommendedName>
        <fullName evidence="3">Conserved oligomeric Golgi complex subunit 4</fullName>
    </recommendedName>
    <alternativeName>
        <fullName evidence="8">Component of oligomeric Golgi complex 4</fullName>
    </alternativeName>
</protein>
<keyword evidence="5" id="KW-0653">Protein transport</keyword>
<dbReference type="EMBL" id="JAKWFO010000005">
    <property type="protein sequence ID" value="KAI9635159.1"/>
    <property type="molecule type" value="Genomic_DNA"/>
</dbReference>
<keyword evidence="7" id="KW-0472">Membrane</keyword>
<comment type="similarity">
    <text evidence="2">Belongs to the COG4 family.</text>
</comment>
<dbReference type="RefSeq" id="XP_052944936.1">
    <property type="nucleotide sequence ID" value="XM_053087070.1"/>
</dbReference>
<evidence type="ECO:0000256" key="4">
    <source>
        <dbReference type="ARBA" id="ARBA00022448"/>
    </source>
</evidence>
<name>A0AA38LUU3_9TREE</name>
<evidence type="ECO:0000256" key="5">
    <source>
        <dbReference type="ARBA" id="ARBA00022927"/>
    </source>
</evidence>
<dbReference type="Pfam" id="PF20663">
    <property type="entry name" value="COG4_N"/>
    <property type="match status" value="1"/>
</dbReference>
<dbReference type="InterPro" id="IPR013167">
    <property type="entry name" value="COG4_M"/>
</dbReference>
<keyword evidence="6" id="KW-0333">Golgi apparatus</keyword>
<evidence type="ECO:0000313" key="11">
    <source>
        <dbReference type="EMBL" id="KAI9635159.1"/>
    </source>
</evidence>
<evidence type="ECO:0000256" key="6">
    <source>
        <dbReference type="ARBA" id="ARBA00023034"/>
    </source>
</evidence>
<keyword evidence="4" id="KW-0813">Transport</keyword>